<reference evidence="2" key="6">
    <citation type="journal article" date="2002" name="Nature">
        <title>Analysis of the mouse transcriptome based on functional annotation of 60,770 full-length cDNAs.</title>
        <authorList>
            <consortium name="The FANTOM Consortium and the RIKEN Genome Exploration Research Group Phase I and II Team"/>
        </authorList>
    </citation>
    <scope>NUCLEOTIDE SEQUENCE</scope>
    <source>
        <strain evidence="2">C57BL/6J</strain>
        <tissue evidence="2">Whole body</tissue>
    </source>
</reference>
<organism evidence="2">
    <name type="scientific">Mus musculus</name>
    <name type="common">Mouse</name>
    <dbReference type="NCBI Taxonomy" id="10090"/>
    <lineage>
        <taxon>Eukaryota</taxon>
        <taxon>Metazoa</taxon>
        <taxon>Chordata</taxon>
        <taxon>Craniata</taxon>
        <taxon>Vertebrata</taxon>
        <taxon>Euteleostomi</taxon>
        <taxon>Mammalia</taxon>
        <taxon>Eutheria</taxon>
        <taxon>Euarchontoglires</taxon>
        <taxon>Glires</taxon>
        <taxon>Rodentia</taxon>
        <taxon>Myomorpha</taxon>
        <taxon>Muroidea</taxon>
        <taxon>Muridae</taxon>
        <taxon>Murinae</taxon>
        <taxon>Mus</taxon>
        <taxon>Mus</taxon>
    </lineage>
</organism>
<reference evidence="2" key="1">
    <citation type="journal article" date="1999" name="Methods Enzymol.">
        <title>High-efficiency full-length cDNA cloning.</title>
        <authorList>
            <person name="Carninci P."/>
            <person name="Hayashizaki Y."/>
        </authorList>
    </citation>
    <scope>NUCLEOTIDE SEQUENCE</scope>
    <source>
        <strain evidence="2">C57BL/6J</strain>
        <tissue evidence="2">Whole body</tissue>
    </source>
</reference>
<evidence type="ECO:0000313" key="3">
    <source>
        <dbReference type="MGI" id="MGI:1920035"/>
    </source>
</evidence>
<reference evidence="2" key="3">
    <citation type="journal article" date="2000" name="Genome Res.">
        <title>RIKEN integrated sequence analysis (RISA) system--384-format sequencing pipeline with 384 multicapillary sequencer.</title>
        <authorList>
            <person name="Shibata K."/>
            <person name="Itoh M."/>
            <person name="Aizawa K."/>
            <person name="Nagaoka S."/>
            <person name="Sasaki N."/>
            <person name="Carninci P."/>
            <person name="Konno H."/>
            <person name="Akiyama J."/>
            <person name="Nishi K."/>
            <person name="Kitsunai T."/>
            <person name="Tashiro H."/>
            <person name="Itoh M."/>
            <person name="Sumi N."/>
            <person name="Ishii Y."/>
            <person name="Nakamura S."/>
            <person name="Hazama M."/>
            <person name="Nishine T."/>
            <person name="Harada A."/>
            <person name="Yamamoto R."/>
            <person name="Matsumoto H."/>
            <person name="Sakaguchi S."/>
            <person name="Ikegami T."/>
            <person name="Kashiwagi K."/>
            <person name="Fujiwake S."/>
            <person name="Inoue K."/>
            <person name="Togawa Y."/>
            <person name="Izawa M."/>
            <person name="Ohara E."/>
            <person name="Watahiki M."/>
            <person name="Yoneda Y."/>
            <person name="Ishikawa T."/>
            <person name="Ozawa K."/>
            <person name="Tanaka T."/>
            <person name="Matsuura S."/>
            <person name="Kawai J."/>
            <person name="Okazaki Y."/>
            <person name="Muramatsu M."/>
            <person name="Inoue Y."/>
            <person name="Kira A."/>
            <person name="Hayashizaki Y."/>
        </authorList>
    </citation>
    <scope>NUCLEOTIDE SEQUENCE</scope>
    <source>
        <strain evidence="2">C57BL/6J</strain>
        <tissue evidence="2">Whole body</tissue>
    </source>
</reference>
<dbReference type="MGI" id="MGI:1920035">
    <property type="gene designation" value="2810474C18Rik"/>
</dbReference>
<sequence length="111" mass="12272">MAAAPPLREGKRGRHEKKLEHTISTPGDRGVTRQRGKEVLPRKPGTAPSLHPSVDLPTPLGRRLAPPARYAPFPGGQSEEQAGNPRFYEWAARPPTCRLASSIPMVKFRHH</sequence>
<evidence type="ECO:0000256" key="1">
    <source>
        <dbReference type="SAM" id="MobiDB-lite"/>
    </source>
</evidence>
<feature type="region of interest" description="Disordered" evidence="1">
    <location>
        <begin position="1"/>
        <end position="84"/>
    </location>
</feature>
<reference evidence="2" key="2">
    <citation type="journal article" date="2000" name="Genome Res.">
        <title>Normalization and subtraction of cap-trapper-selected cDNAs to prepare full-length cDNA libraries for rapid discovery of new genes.</title>
        <authorList>
            <person name="Carninci P."/>
            <person name="Shibata Y."/>
            <person name="Hayatsu N."/>
            <person name="Sugahara Y."/>
            <person name="Shibata K."/>
            <person name="Itoh M."/>
            <person name="Konno H."/>
            <person name="Okazaki Y."/>
            <person name="Muramatsu M."/>
            <person name="Hayashizaki Y."/>
        </authorList>
    </citation>
    <scope>NUCLEOTIDE SEQUENCE</scope>
    <source>
        <strain evidence="2">C57BL/6J</strain>
        <tissue evidence="2">Whole body</tissue>
    </source>
</reference>
<reference evidence="2" key="5">
    <citation type="journal article" date="2001" name="Nature">
        <title>Functional annotation of a full-length mouse cDNA collection.</title>
        <authorList>
            <consortium name="The RIKEN Genome Exploration Research Group Phase II Team and the FANTOM Consortium"/>
        </authorList>
    </citation>
    <scope>NUCLEOTIDE SEQUENCE</scope>
    <source>
        <strain evidence="2">C57BL/6J</strain>
        <tissue evidence="2">Whole body</tissue>
    </source>
</reference>
<dbReference type="AGR" id="MGI:1920035"/>
<gene>
    <name evidence="3" type="primary">2810474C18Rik</name>
</gene>
<proteinExistence type="evidence at transcript level"/>
<protein>
    <submittedName>
        <fullName evidence="2">Uncharacterized protein</fullName>
    </submittedName>
</protein>
<reference evidence="2" key="4">
    <citation type="submission" date="2000-07" db="EMBL/GenBank/DDBJ databases">
        <authorList>
            <person name="Adachi J."/>
            <person name="Aizawa K."/>
            <person name="Akahira S."/>
            <person name="Akimura T."/>
            <person name="Arai A."/>
            <person name="Aono H."/>
            <person name="Arakawa T."/>
            <person name="Bono H."/>
            <person name="Carninci P."/>
            <person name="Fukuda S."/>
            <person name="Fukunishi Y."/>
            <person name="Furuno M."/>
            <person name="Hanagaki T."/>
            <person name="Hara A."/>
            <person name="Hayatsu N."/>
            <person name="Hiramoto K."/>
            <person name="Hiraoka T."/>
            <person name="Hori F."/>
            <person name="Imotani K."/>
            <person name="Ishii Y."/>
            <person name="Itoh M."/>
            <person name="Izawa M."/>
            <person name="Kasukawa T."/>
            <person name="Kato H."/>
            <person name="Kawai J."/>
            <person name="Kojima Y."/>
            <person name="Konno H."/>
            <person name="Kouda M."/>
            <person name="Koya S."/>
            <person name="Kurihara C."/>
            <person name="Matsuyama T."/>
            <person name="Miyazaki A."/>
            <person name="Nishi K."/>
            <person name="Nomura K."/>
            <person name="Numazaki R."/>
            <person name="Ohno M."/>
            <person name="Okazaki Y."/>
            <person name="Okido T."/>
            <person name="Owa C."/>
            <person name="Saito H."/>
            <person name="Saito R."/>
            <person name="Sakai C."/>
            <person name="Sakai K."/>
            <person name="Sano H."/>
            <person name="Sasaki D."/>
            <person name="Shibata K."/>
            <person name="Shibata Y."/>
            <person name="Shinagawa A."/>
            <person name="Shiraki T."/>
            <person name="Sogabe Y."/>
            <person name="Suzuki H."/>
            <person name="Tagami M."/>
            <person name="Tagawa A."/>
            <person name="Takahashi F."/>
            <person name="Tanaka T."/>
            <person name="Tejima Y."/>
            <person name="Toya T."/>
            <person name="Yamamura T."/>
            <person name="Yasunishi A."/>
            <person name="Yoshida K."/>
            <person name="Yoshino M."/>
            <person name="Muramatsu M."/>
            <person name="Hayashizaki Y."/>
        </authorList>
    </citation>
    <scope>NUCLEOTIDE SEQUENCE</scope>
    <source>
        <strain evidence="2">C57BL/6J</strain>
        <tissue evidence="2">Whole body</tissue>
    </source>
</reference>
<reference evidence="2" key="7">
    <citation type="journal article" date="2005" name="Science">
        <title>The Transcriptional Landscape of the Mammalian Genome.</title>
        <authorList>
            <consortium name="The FANTOM Consortium"/>
            <consortium name="Riken Genome Exploration Research Group and Genome Science Group (Genome Network Project Core Group)"/>
        </authorList>
    </citation>
    <scope>NUCLEOTIDE SEQUENCE</scope>
    <source>
        <strain evidence="2">C57BL/6J</strain>
        <tissue evidence="2">Whole body</tissue>
    </source>
</reference>
<dbReference type="EMBL" id="AK013405">
    <property type="protein sequence ID" value="BAB28836.1"/>
    <property type="molecule type" value="mRNA"/>
</dbReference>
<accession>Q9CYR5</accession>
<name>Q9CYR5_MOUSE</name>
<reference evidence="2" key="8">
    <citation type="journal article" date="2005" name="Science">
        <title>Antisense Transcription in the Mammalian Transcriptome.</title>
        <authorList>
            <consortium name="RIKEN Genome Exploration Research Group and Genome Science Group (Genome Network Project Core Group) and the FANTOM Consortium"/>
        </authorList>
    </citation>
    <scope>NUCLEOTIDE SEQUENCE</scope>
    <source>
        <strain evidence="2">C57BL/6J</strain>
        <tissue evidence="2">Whole body</tissue>
    </source>
</reference>
<dbReference type="AlphaFoldDB" id="Q9CYR5"/>
<evidence type="ECO:0000313" key="2">
    <source>
        <dbReference type="EMBL" id="BAB28836.1"/>
    </source>
</evidence>